<dbReference type="InterPro" id="IPR042507">
    <property type="entry name" value="TBC1D19"/>
</dbReference>
<name>A0A8D9E8Y4_9HEMI</name>
<accession>A0A8D9E8Y4</accession>
<reference evidence="1" key="1">
    <citation type="submission" date="2021-05" db="EMBL/GenBank/DDBJ databases">
        <authorList>
            <person name="Alioto T."/>
            <person name="Alioto T."/>
            <person name="Gomez Garrido J."/>
        </authorList>
    </citation>
    <scope>NUCLEOTIDE SEQUENCE</scope>
</reference>
<proteinExistence type="predicted"/>
<dbReference type="AlphaFoldDB" id="A0A8D9E8Y4"/>
<protein>
    <submittedName>
        <fullName evidence="1">TBC1 domain family member 19</fullName>
    </submittedName>
</protein>
<organism evidence="1">
    <name type="scientific">Cacopsylla melanoneura</name>
    <dbReference type="NCBI Taxonomy" id="428564"/>
    <lineage>
        <taxon>Eukaryota</taxon>
        <taxon>Metazoa</taxon>
        <taxon>Ecdysozoa</taxon>
        <taxon>Arthropoda</taxon>
        <taxon>Hexapoda</taxon>
        <taxon>Insecta</taxon>
        <taxon>Pterygota</taxon>
        <taxon>Neoptera</taxon>
        <taxon>Paraneoptera</taxon>
        <taxon>Hemiptera</taxon>
        <taxon>Sternorrhyncha</taxon>
        <taxon>Psylloidea</taxon>
        <taxon>Psyllidae</taxon>
        <taxon>Psyllinae</taxon>
        <taxon>Cacopsylla</taxon>
    </lineage>
</organism>
<dbReference type="PANTHER" id="PTHR16110:SF1">
    <property type="entry name" value="TBC1 DOMAIN FAMILY MEMBER 19"/>
    <property type="match status" value="1"/>
</dbReference>
<sequence>MRDKWTELSVYEVDLSQYRPVYAPKDFLEVLISLKSSNYRSVESEGSWDFTQIPLKVKTLSELRQLYKELARGESVIGTNSYNSPNPYFNALESERITLGK</sequence>
<evidence type="ECO:0000313" key="1">
    <source>
        <dbReference type="EMBL" id="CAG6742980.1"/>
    </source>
</evidence>
<dbReference type="EMBL" id="HBUF01441664">
    <property type="protein sequence ID" value="CAG6742980.1"/>
    <property type="molecule type" value="Transcribed_RNA"/>
</dbReference>
<dbReference type="PANTHER" id="PTHR16110">
    <property type="entry name" value="TBC1 DOMAIN FAMILY MEMBER 19"/>
    <property type="match status" value="1"/>
</dbReference>